<dbReference type="OrthoDB" id="9842787at2"/>
<dbReference type="EMBL" id="RCCJ01000001">
    <property type="protein sequence ID" value="RLJ71403.1"/>
    <property type="molecule type" value="Genomic_DNA"/>
</dbReference>
<dbReference type="RefSeq" id="WP_147425015.1">
    <property type="nucleotide sequence ID" value="NZ_RCCJ01000001.1"/>
</dbReference>
<protein>
    <submittedName>
        <fullName evidence="1">Uncharacterized protein</fullName>
    </submittedName>
</protein>
<evidence type="ECO:0000313" key="2">
    <source>
        <dbReference type="Proteomes" id="UP000267841"/>
    </source>
</evidence>
<keyword evidence="2" id="KW-1185">Reference proteome</keyword>
<dbReference type="AlphaFoldDB" id="A0A497XXA9"/>
<proteinExistence type="predicted"/>
<gene>
    <name evidence="1" type="ORF">BCF55_1705</name>
</gene>
<dbReference type="Proteomes" id="UP000267841">
    <property type="component" value="Unassembled WGS sequence"/>
</dbReference>
<evidence type="ECO:0000313" key="1">
    <source>
        <dbReference type="EMBL" id="RLJ71403.1"/>
    </source>
</evidence>
<accession>A0A497XXA9</accession>
<reference evidence="1 2" key="1">
    <citation type="submission" date="2018-10" db="EMBL/GenBank/DDBJ databases">
        <title>Genomic Encyclopedia of Archaeal and Bacterial Type Strains, Phase II (KMG-II): from individual species to whole genera.</title>
        <authorList>
            <person name="Goeker M."/>
        </authorList>
    </citation>
    <scope>NUCLEOTIDE SEQUENCE [LARGE SCALE GENOMIC DNA]</scope>
    <source>
        <strain evidence="1 2">DSM 16510</strain>
    </source>
</reference>
<comment type="caution">
    <text evidence="1">The sequence shown here is derived from an EMBL/GenBank/DDBJ whole genome shotgun (WGS) entry which is preliminary data.</text>
</comment>
<sequence>MMYMIYAILLSALLLSCAKKRDFERVDYGEYERCMDAIAIYDRCANPGTSCELHAKKVSVILEESKLTPDQRAFVVRTCYRVCSNRKAYYEKVKPKLMEDCSKLLNPR</sequence>
<name>A0A497XXA9_9AQUI</name>
<organism evidence="1 2">
    <name type="scientific">Hydrogenivirga caldilitoris</name>
    <dbReference type="NCBI Taxonomy" id="246264"/>
    <lineage>
        <taxon>Bacteria</taxon>
        <taxon>Pseudomonadati</taxon>
        <taxon>Aquificota</taxon>
        <taxon>Aquificia</taxon>
        <taxon>Aquificales</taxon>
        <taxon>Aquificaceae</taxon>
        <taxon>Hydrogenivirga</taxon>
    </lineage>
</organism>